<reference evidence="2 3" key="1">
    <citation type="submission" date="2020-10" db="EMBL/GenBank/DDBJ databases">
        <title>The Coptis chinensis genome and diversification of protoberbering-type alkaloids.</title>
        <authorList>
            <person name="Wang B."/>
            <person name="Shu S."/>
            <person name="Song C."/>
            <person name="Liu Y."/>
        </authorList>
    </citation>
    <scope>NUCLEOTIDE SEQUENCE [LARGE SCALE GENOMIC DNA]</scope>
    <source>
        <strain evidence="2">HL-2020</strain>
        <tissue evidence="2">Leaf</tissue>
    </source>
</reference>
<name>A0A835LGW8_9MAGN</name>
<feature type="compositionally biased region" description="Low complexity" evidence="1">
    <location>
        <begin position="55"/>
        <end position="76"/>
    </location>
</feature>
<feature type="compositionally biased region" description="Polar residues" evidence="1">
    <location>
        <begin position="33"/>
        <end position="52"/>
    </location>
</feature>
<organism evidence="2 3">
    <name type="scientific">Coptis chinensis</name>
    <dbReference type="NCBI Taxonomy" id="261450"/>
    <lineage>
        <taxon>Eukaryota</taxon>
        <taxon>Viridiplantae</taxon>
        <taxon>Streptophyta</taxon>
        <taxon>Embryophyta</taxon>
        <taxon>Tracheophyta</taxon>
        <taxon>Spermatophyta</taxon>
        <taxon>Magnoliopsida</taxon>
        <taxon>Ranunculales</taxon>
        <taxon>Ranunculaceae</taxon>
        <taxon>Coptidoideae</taxon>
        <taxon>Coptis</taxon>
    </lineage>
</organism>
<evidence type="ECO:0000313" key="2">
    <source>
        <dbReference type="EMBL" id="KAF9594295.1"/>
    </source>
</evidence>
<feature type="compositionally biased region" description="Basic and acidic residues" evidence="1">
    <location>
        <begin position="78"/>
        <end position="93"/>
    </location>
</feature>
<keyword evidence="3" id="KW-1185">Reference proteome</keyword>
<gene>
    <name evidence="2" type="ORF">IFM89_028952</name>
</gene>
<sequence length="93" mass="10260">MLADLRDDNKFFDDYPGAVPITTAQQAFNTMMGQMPSENKPFSNTSAFSQGTPFPYTNPTMSPPTTSSVTVDVPTTKVEAKTEELDVPPRRQK</sequence>
<evidence type="ECO:0000313" key="3">
    <source>
        <dbReference type="Proteomes" id="UP000631114"/>
    </source>
</evidence>
<comment type="caution">
    <text evidence="2">The sequence shown here is derived from an EMBL/GenBank/DDBJ whole genome shotgun (WGS) entry which is preliminary data.</text>
</comment>
<dbReference type="AlphaFoldDB" id="A0A835LGW8"/>
<dbReference type="EMBL" id="JADFTS010000008">
    <property type="protein sequence ID" value="KAF9594295.1"/>
    <property type="molecule type" value="Genomic_DNA"/>
</dbReference>
<protein>
    <submittedName>
        <fullName evidence="2">Uncharacterized protein</fullName>
    </submittedName>
</protein>
<accession>A0A835LGW8</accession>
<evidence type="ECO:0000256" key="1">
    <source>
        <dbReference type="SAM" id="MobiDB-lite"/>
    </source>
</evidence>
<feature type="region of interest" description="Disordered" evidence="1">
    <location>
        <begin position="33"/>
        <end position="93"/>
    </location>
</feature>
<dbReference type="Proteomes" id="UP000631114">
    <property type="component" value="Unassembled WGS sequence"/>
</dbReference>
<proteinExistence type="predicted"/>